<dbReference type="PANTHER" id="PTHR43630">
    <property type="entry name" value="POLY-BETA-1,6-N-ACETYL-D-GLUCOSAMINE SYNTHASE"/>
    <property type="match status" value="1"/>
</dbReference>
<evidence type="ECO:0000313" key="4">
    <source>
        <dbReference type="Proteomes" id="UP000002931"/>
    </source>
</evidence>
<protein>
    <submittedName>
        <fullName evidence="3">Probable glycosyl transferase protein</fullName>
    </submittedName>
</protein>
<organism evidence="3 4">
    <name type="scientific">Maritimibacter alkaliphilus HTCC2654</name>
    <dbReference type="NCBI Taxonomy" id="314271"/>
    <lineage>
        <taxon>Bacteria</taxon>
        <taxon>Pseudomonadati</taxon>
        <taxon>Pseudomonadota</taxon>
        <taxon>Alphaproteobacteria</taxon>
        <taxon>Rhodobacterales</taxon>
        <taxon>Roseobacteraceae</taxon>
        <taxon>Maritimibacter</taxon>
    </lineage>
</organism>
<dbReference type="CDD" id="cd02511">
    <property type="entry name" value="Beta4Glucosyltransferase"/>
    <property type="match status" value="1"/>
</dbReference>
<dbReference type="OrthoDB" id="9815923at2"/>
<dbReference type="AlphaFoldDB" id="A3VCG6"/>
<dbReference type="InterPro" id="IPR029044">
    <property type="entry name" value="Nucleotide-diphossugar_trans"/>
</dbReference>
<dbReference type="SUPFAM" id="SSF53448">
    <property type="entry name" value="Nucleotide-diphospho-sugar transferases"/>
    <property type="match status" value="1"/>
</dbReference>
<dbReference type="STRING" id="314271.RB2654_12204"/>
<comment type="caution">
    <text evidence="3">The sequence shown here is derived from an EMBL/GenBank/DDBJ whole genome shotgun (WGS) entry which is preliminary data.</text>
</comment>
<dbReference type="InterPro" id="IPR001173">
    <property type="entry name" value="Glyco_trans_2-like"/>
</dbReference>
<dbReference type="Proteomes" id="UP000002931">
    <property type="component" value="Unassembled WGS sequence"/>
</dbReference>
<evidence type="ECO:0000256" key="1">
    <source>
        <dbReference type="ARBA" id="ARBA00038494"/>
    </source>
</evidence>
<dbReference type="eggNOG" id="COG1216">
    <property type="taxonomic scope" value="Bacteria"/>
</dbReference>
<keyword evidence="4" id="KW-1185">Reference proteome</keyword>
<dbReference type="PANTHER" id="PTHR43630:SF2">
    <property type="entry name" value="GLYCOSYLTRANSFERASE"/>
    <property type="match status" value="1"/>
</dbReference>
<reference evidence="3 4" key="1">
    <citation type="journal article" date="2010" name="J. Bacteriol.">
        <title>Genome sequences of Pelagibaca bermudensis HTCC2601T and Maritimibacter alkaliphilus HTCC2654T, the type strains of two marine Roseobacter genera.</title>
        <authorList>
            <person name="Thrash J.C."/>
            <person name="Cho J.C."/>
            <person name="Ferriera S."/>
            <person name="Johnson J."/>
            <person name="Vergin K.L."/>
            <person name="Giovannoni S.J."/>
        </authorList>
    </citation>
    <scope>NUCLEOTIDE SEQUENCE [LARGE SCALE GENOMIC DNA]</scope>
    <source>
        <strain evidence="3 4">HTCC2654</strain>
    </source>
</reference>
<gene>
    <name evidence="3" type="ORF">RB2654_12204</name>
</gene>
<sequence>MPDQTRPKLGVVTISYNEERDLPGFLANLIDWVDEIIIVDDGSSDTTEDLAKAAGPKVRFLRSPRVEGEYFSHQRNKGIDAATSDWLLHMDVDERVTPELARQVQEAICDDGKDGYRYRRLNYFMHRPMKGGGWRDWNLVHLARRDKFRFGGMFHEDCLLDAPESRVGQLSALMVHFNEDNLEKRFRKSGQYMEEVVKGVEGRGRPVRFIDIAGRPIYEFFRKYVAKKGFQDGIPGFISAVHSATAIFRANAIVWDRQNAITRSQIDADFQDQWTRGGGAG</sequence>
<keyword evidence="3" id="KW-0808">Transferase</keyword>
<accession>A3VCG6</accession>
<dbReference type="EMBL" id="AAMT01000003">
    <property type="protein sequence ID" value="EAQ13832.1"/>
    <property type="molecule type" value="Genomic_DNA"/>
</dbReference>
<dbReference type="Gene3D" id="3.90.550.10">
    <property type="entry name" value="Spore Coat Polysaccharide Biosynthesis Protein SpsA, Chain A"/>
    <property type="match status" value="1"/>
</dbReference>
<feature type="domain" description="Glycosyltransferase 2-like" evidence="2">
    <location>
        <begin position="11"/>
        <end position="140"/>
    </location>
</feature>
<dbReference type="HOGENOM" id="CLU_065962_1_0_5"/>
<proteinExistence type="inferred from homology"/>
<evidence type="ECO:0000259" key="2">
    <source>
        <dbReference type="Pfam" id="PF00535"/>
    </source>
</evidence>
<comment type="similarity">
    <text evidence="1">Belongs to the glycosyltransferase 2 family. WaaE/KdtX subfamily.</text>
</comment>
<name>A3VCG6_9RHOB</name>
<evidence type="ECO:0000313" key="3">
    <source>
        <dbReference type="EMBL" id="EAQ13832.1"/>
    </source>
</evidence>
<dbReference type="Pfam" id="PF00535">
    <property type="entry name" value="Glycos_transf_2"/>
    <property type="match status" value="1"/>
</dbReference>
<dbReference type="GO" id="GO:0016740">
    <property type="term" value="F:transferase activity"/>
    <property type="evidence" value="ECO:0007669"/>
    <property type="project" value="UniProtKB-KW"/>
</dbReference>
<dbReference type="RefSeq" id="WP_008331963.1">
    <property type="nucleotide sequence ID" value="NZ_CH902578.1"/>
</dbReference>